<reference evidence="1" key="1">
    <citation type="journal article" date="2021" name="New Phytol.">
        <title>Evolutionary innovations through gain and loss of genes in the ectomycorrhizal Boletales.</title>
        <authorList>
            <person name="Wu G."/>
            <person name="Miyauchi S."/>
            <person name="Morin E."/>
            <person name="Kuo A."/>
            <person name="Drula E."/>
            <person name="Varga T."/>
            <person name="Kohler A."/>
            <person name="Feng B."/>
            <person name="Cao Y."/>
            <person name="Lipzen A."/>
            <person name="Daum C."/>
            <person name="Hundley H."/>
            <person name="Pangilinan J."/>
            <person name="Johnson J."/>
            <person name="Barry K."/>
            <person name="LaButti K."/>
            <person name="Ng V."/>
            <person name="Ahrendt S."/>
            <person name="Min B."/>
            <person name="Choi I.G."/>
            <person name="Park H."/>
            <person name="Plett J.M."/>
            <person name="Magnuson J."/>
            <person name="Spatafora J.W."/>
            <person name="Nagy L.G."/>
            <person name="Henrissat B."/>
            <person name="Grigoriev I.V."/>
            <person name="Yang Z.L."/>
            <person name="Xu J."/>
            <person name="Martin F.M."/>
        </authorList>
    </citation>
    <scope>NUCLEOTIDE SEQUENCE</scope>
    <source>
        <strain evidence="1">KUC20120723A-06</strain>
    </source>
</reference>
<sequence>MVDGSPTPTSPHPFCVTEPPIQPGLPISIMSTPGVAITLPPRFSAIVTGIVNSDVVQEASVEVTKEDDERLASTTFSGQGVRVPLKSLINDQGYWTVGPFDFTAIITVKIISVHHWQPKDPIIVKGGNPLDFIAATVRRERHVVATFSSLVLCR</sequence>
<keyword evidence="2" id="KW-1185">Reference proteome</keyword>
<evidence type="ECO:0000313" key="1">
    <source>
        <dbReference type="EMBL" id="KAH7924118.1"/>
    </source>
</evidence>
<gene>
    <name evidence="1" type="ORF">BV22DRAFT_535997</name>
</gene>
<accession>A0ACB8BGZ6</accession>
<dbReference type="Proteomes" id="UP000790709">
    <property type="component" value="Unassembled WGS sequence"/>
</dbReference>
<proteinExistence type="predicted"/>
<evidence type="ECO:0000313" key="2">
    <source>
        <dbReference type="Proteomes" id="UP000790709"/>
    </source>
</evidence>
<organism evidence="1 2">
    <name type="scientific">Leucogyrophana mollusca</name>
    <dbReference type="NCBI Taxonomy" id="85980"/>
    <lineage>
        <taxon>Eukaryota</taxon>
        <taxon>Fungi</taxon>
        <taxon>Dikarya</taxon>
        <taxon>Basidiomycota</taxon>
        <taxon>Agaricomycotina</taxon>
        <taxon>Agaricomycetes</taxon>
        <taxon>Agaricomycetidae</taxon>
        <taxon>Boletales</taxon>
        <taxon>Boletales incertae sedis</taxon>
        <taxon>Leucogyrophana</taxon>
    </lineage>
</organism>
<name>A0ACB8BGZ6_9AGAM</name>
<comment type="caution">
    <text evidence="1">The sequence shown here is derived from an EMBL/GenBank/DDBJ whole genome shotgun (WGS) entry which is preliminary data.</text>
</comment>
<dbReference type="EMBL" id="MU266433">
    <property type="protein sequence ID" value="KAH7924118.1"/>
    <property type="molecule type" value="Genomic_DNA"/>
</dbReference>
<protein>
    <submittedName>
        <fullName evidence="1">Uncharacterized protein</fullName>
    </submittedName>
</protein>